<keyword evidence="9" id="KW-1185">Reference proteome</keyword>
<dbReference type="EC" id="3.1.3.48" evidence="2"/>
<dbReference type="PANTHER" id="PTHR10159">
    <property type="entry name" value="DUAL SPECIFICITY PROTEIN PHOSPHATASE"/>
    <property type="match status" value="1"/>
</dbReference>
<feature type="region of interest" description="Disordered" evidence="5">
    <location>
        <begin position="243"/>
        <end position="274"/>
    </location>
</feature>
<evidence type="ECO:0000313" key="8">
    <source>
        <dbReference type="EMBL" id="ORX85728.1"/>
    </source>
</evidence>
<dbReference type="SUPFAM" id="SSF52799">
    <property type="entry name" value="(Phosphotyrosine protein) phosphatases II"/>
    <property type="match status" value="1"/>
</dbReference>
<evidence type="ECO:0000256" key="3">
    <source>
        <dbReference type="ARBA" id="ARBA00022801"/>
    </source>
</evidence>
<accession>A0A1Y1XIZ2</accession>
<dbReference type="OrthoDB" id="2145582at2759"/>
<dbReference type="InterPro" id="IPR000387">
    <property type="entry name" value="Tyr_Pase_dom"/>
</dbReference>
<sequence>MTTNNFKDLAKKTHEKFSLLNATNVFPGLWIGSIYAATDEEFLNNNNIKHILNVTEDGQGIIKTNNSINVMHIPIRDEVNFNVMKLFPKTCQFIDNALNSRFQQAKRELINKDGIAECISKNKYDNILVHCQLGISRSATVVAAYLLFKFYEYDTHTTNKNDNIDTRKILQYLLENDILINEDNNNKDNEKINKKTSIDVPFDRVSSVLKYLQRKRPTIKPNNGFERQLYLWQSKLEHNYEKEVQRSIKRKMKDKDSNSTSSSPSLSPLPKRKEDNRLSNSLEYFKIYSISKCNDIKYKYLSKKKSISTIDSNGNSKITKEEVAKKLNL</sequence>
<reference evidence="8 9" key="1">
    <citation type="submission" date="2016-08" db="EMBL/GenBank/DDBJ databases">
        <title>A Parts List for Fungal Cellulosomes Revealed by Comparative Genomics.</title>
        <authorList>
            <consortium name="DOE Joint Genome Institute"/>
            <person name="Haitjema C.H."/>
            <person name="Gilmore S.P."/>
            <person name="Henske J.K."/>
            <person name="Solomon K.V."/>
            <person name="De Groot R."/>
            <person name="Kuo A."/>
            <person name="Mondo S.J."/>
            <person name="Salamov A.A."/>
            <person name="Labutti K."/>
            <person name="Zhao Z."/>
            <person name="Chiniquy J."/>
            <person name="Barry K."/>
            <person name="Brewer H.M."/>
            <person name="Purvine S.O."/>
            <person name="Wright A.T."/>
            <person name="Boxma B."/>
            <person name="Van Alen T."/>
            <person name="Hackstein J.H."/>
            <person name="Baker S.E."/>
            <person name="Grigoriev I.V."/>
            <person name="O'Malley M.A."/>
        </authorList>
    </citation>
    <scope>NUCLEOTIDE SEQUENCE [LARGE SCALE GENOMIC DNA]</scope>
    <source>
        <strain evidence="8 9">S4</strain>
    </source>
</reference>
<evidence type="ECO:0000256" key="5">
    <source>
        <dbReference type="SAM" id="MobiDB-lite"/>
    </source>
</evidence>
<dbReference type="InterPro" id="IPR020422">
    <property type="entry name" value="TYR_PHOSPHATASE_DUAL_dom"/>
</dbReference>
<dbReference type="SMART" id="SM00195">
    <property type="entry name" value="DSPc"/>
    <property type="match status" value="1"/>
</dbReference>
<reference evidence="8 9" key="2">
    <citation type="submission" date="2016-08" db="EMBL/GenBank/DDBJ databases">
        <title>Pervasive Adenine N6-methylation of Active Genes in Fungi.</title>
        <authorList>
            <consortium name="DOE Joint Genome Institute"/>
            <person name="Mondo S.J."/>
            <person name="Dannebaum R.O."/>
            <person name="Kuo R.C."/>
            <person name="Labutti K."/>
            <person name="Haridas S."/>
            <person name="Kuo A."/>
            <person name="Salamov A."/>
            <person name="Ahrendt S.R."/>
            <person name="Lipzen A."/>
            <person name="Sullivan W."/>
            <person name="Andreopoulos W.B."/>
            <person name="Clum A."/>
            <person name="Lindquist E."/>
            <person name="Daum C."/>
            <person name="Ramamoorthy G.K."/>
            <person name="Gryganskyi A."/>
            <person name="Culley D."/>
            <person name="Magnuson J.K."/>
            <person name="James T.Y."/>
            <person name="O'Malley M.A."/>
            <person name="Stajich J.E."/>
            <person name="Spatafora J.W."/>
            <person name="Visel A."/>
            <person name="Grigoriev I.V."/>
        </authorList>
    </citation>
    <scope>NUCLEOTIDE SEQUENCE [LARGE SCALE GENOMIC DNA]</scope>
    <source>
        <strain evidence="8 9">S4</strain>
    </source>
</reference>
<proteinExistence type="inferred from homology"/>
<dbReference type="GO" id="GO:0005737">
    <property type="term" value="C:cytoplasm"/>
    <property type="evidence" value="ECO:0007669"/>
    <property type="project" value="TreeGrafter"/>
</dbReference>
<feature type="domain" description="Tyrosine specific protein phosphatases" evidence="7">
    <location>
        <begin position="100"/>
        <end position="173"/>
    </location>
</feature>
<evidence type="ECO:0000256" key="2">
    <source>
        <dbReference type="ARBA" id="ARBA00013064"/>
    </source>
</evidence>
<evidence type="ECO:0000256" key="1">
    <source>
        <dbReference type="ARBA" id="ARBA00008601"/>
    </source>
</evidence>
<feature type="domain" description="Tyrosine-protein phosphatase" evidence="6">
    <location>
        <begin position="21"/>
        <end position="195"/>
    </location>
</feature>
<dbReference type="STRING" id="1754192.A0A1Y1XIZ2"/>
<keyword evidence="4" id="KW-0904">Protein phosphatase</keyword>
<keyword evidence="3" id="KW-0378">Hydrolase</keyword>
<comment type="caution">
    <text evidence="8">The sequence shown here is derived from an EMBL/GenBank/DDBJ whole genome shotgun (WGS) entry which is preliminary data.</text>
</comment>
<dbReference type="GO" id="GO:0008330">
    <property type="term" value="F:protein tyrosine/threonine phosphatase activity"/>
    <property type="evidence" value="ECO:0007669"/>
    <property type="project" value="TreeGrafter"/>
</dbReference>
<feature type="compositionally biased region" description="Low complexity" evidence="5">
    <location>
        <begin position="258"/>
        <end position="269"/>
    </location>
</feature>
<dbReference type="EMBL" id="MCFG01000031">
    <property type="protein sequence ID" value="ORX85728.1"/>
    <property type="molecule type" value="Genomic_DNA"/>
</dbReference>
<dbReference type="InterPro" id="IPR016130">
    <property type="entry name" value="Tyr_Pase_AS"/>
</dbReference>
<dbReference type="Gene3D" id="3.90.190.10">
    <property type="entry name" value="Protein tyrosine phosphatase superfamily"/>
    <property type="match status" value="1"/>
</dbReference>
<dbReference type="PANTHER" id="PTHR10159:SF519">
    <property type="entry name" value="DUAL SPECIFICITY PROTEIN PHOSPHATASE MPK3"/>
    <property type="match status" value="1"/>
</dbReference>
<gene>
    <name evidence="8" type="ORF">BCR32DRAFT_265478</name>
</gene>
<dbReference type="GO" id="GO:0043409">
    <property type="term" value="P:negative regulation of MAPK cascade"/>
    <property type="evidence" value="ECO:0007669"/>
    <property type="project" value="TreeGrafter"/>
</dbReference>
<protein>
    <recommendedName>
        <fullName evidence="2">protein-tyrosine-phosphatase</fullName>
        <ecNumber evidence="2">3.1.3.48</ecNumber>
    </recommendedName>
</protein>
<evidence type="ECO:0000313" key="9">
    <source>
        <dbReference type="Proteomes" id="UP000193944"/>
    </source>
</evidence>
<dbReference type="CDD" id="cd14498">
    <property type="entry name" value="DSP"/>
    <property type="match status" value="1"/>
</dbReference>
<evidence type="ECO:0000259" key="6">
    <source>
        <dbReference type="PROSITE" id="PS50054"/>
    </source>
</evidence>
<dbReference type="PROSITE" id="PS00383">
    <property type="entry name" value="TYR_PHOSPHATASE_1"/>
    <property type="match status" value="1"/>
</dbReference>
<dbReference type="InterPro" id="IPR000340">
    <property type="entry name" value="Dual-sp_phosphatase_cat-dom"/>
</dbReference>
<dbReference type="GO" id="GO:0017017">
    <property type="term" value="F:MAP kinase tyrosine/serine/threonine phosphatase activity"/>
    <property type="evidence" value="ECO:0007669"/>
    <property type="project" value="TreeGrafter"/>
</dbReference>
<dbReference type="InterPro" id="IPR029021">
    <property type="entry name" value="Prot-tyrosine_phosphatase-like"/>
</dbReference>
<evidence type="ECO:0000259" key="7">
    <source>
        <dbReference type="PROSITE" id="PS50056"/>
    </source>
</evidence>
<organism evidence="8 9">
    <name type="scientific">Anaeromyces robustus</name>
    <dbReference type="NCBI Taxonomy" id="1754192"/>
    <lineage>
        <taxon>Eukaryota</taxon>
        <taxon>Fungi</taxon>
        <taxon>Fungi incertae sedis</taxon>
        <taxon>Chytridiomycota</taxon>
        <taxon>Chytridiomycota incertae sedis</taxon>
        <taxon>Neocallimastigomycetes</taxon>
        <taxon>Neocallimastigales</taxon>
        <taxon>Neocallimastigaceae</taxon>
        <taxon>Anaeromyces</taxon>
    </lineage>
</organism>
<name>A0A1Y1XIZ2_9FUNG</name>
<dbReference type="PROSITE" id="PS50054">
    <property type="entry name" value="TYR_PHOSPHATASE_DUAL"/>
    <property type="match status" value="1"/>
</dbReference>
<evidence type="ECO:0000256" key="4">
    <source>
        <dbReference type="ARBA" id="ARBA00022912"/>
    </source>
</evidence>
<dbReference type="AlphaFoldDB" id="A0A1Y1XIZ2"/>
<dbReference type="Proteomes" id="UP000193944">
    <property type="component" value="Unassembled WGS sequence"/>
</dbReference>
<dbReference type="GO" id="GO:0033550">
    <property type="term" value="F:MAP kinase tyrosine phosphatase activity"/>
    <property type="evidence" value="ECO:0007669"/>
    <property type="project" value="TreeGrafter"/>
</dbReference>
<dbReference type="Pfam" id="PF00782">
    <property type="entry name" value="DSPc"/>
    <property type="match status" value="1"/>
</dbReference>
<dbReference type="PROSITE" id="PS50056">
    <property type="entry name" value="TYR_PHOSPHATASE_2"/>
    <property type="match status" value="1"/>
</dbReference>
<comment type="similarity">
    <text evidence="1">Belongs to the protein-tyrosine phosphatase family. Non-receptor class dual specificity subfamily.</text>
</comment>